<dbReference type="SUPFAM" id="SSF48019">
    <property type="entry name" value="post-AAA+ oligomerization domain-like"/>
    <property type="match status" value="1"/>
</dbReference>
<dbReference type="GO" id="GO:0003689">
    <property type="term" value="F:DNA clamp loader activity"/>
    <property type="evidence" value="ECO:0007669"/>
    <property type="project" value="TreeGrafter"/>
</dbReference>
<dbReference type="PANTHER" id="PTHR11669">
    <property type="entry name" value="REPLICATION FACTOR C / DNA POLYMERASE III GAMMA-TAU SUBUNIT"/>
    <property type="match status" value="1"/>
</dbReference>
<dbReference type="EMBL" id="MN448289">
    <property type="protein sequence ID" value="QFG74545.1"/>
    <property type="molecule type" value="Genomic_DNA"/>
</dbReference>
<dbReference type="Pfam" id="PF13177">
    <property type="entry name" value="DNA_pol3_delta2"/>
    <property type="match status" value="1"/>
</dbReference>
<accession>A0A5J6VKB1</accession>
<organism evidence="2">
    <name type="scientific">Megaviridae environmental sample</name>
    <dbReference type="NCBI Taxonomy" id="1737588"/>
    <lineage>
        <taxon>Viruses</taxon>
        <taxon>Varidnaviria</taxon>
        <taxon>Bamfordvirae</taxon>
        <taxon>Nucleocytoviricota</taxon>
        <taxon>Megaviricetes</taxon>
        <taxon>Imitervirales</taxon>
        <taxon>Mimiviridae</taxon>
        <taxon>environmental samples</taxon>
    </lineage>
</organism>
<reference evidence="2" key="1">
    <citation type="journal article" date="2019" name="Philos. Trans. R. Soc. Lond., B, Biol. Sci.">
        <title>Targeted metagenomic recovery of four divergent viruses reveals shared and distinctive characteristics of giant viruses of marine eukaryotes.</title>
        <authorList>
            <person name="Needham D.M."/>
            <person name="Poirier C."/>
            <person name="Hehenberger E."/>
            <person name="Jimenez V."/>
            <person name="Swalwell J.E."/>
            <person name="Santoro A.E."/>
            <person name="Worden A.Z."/>
        </authorList>
    </citation>
    <scope>NUCLEOTIDE SEQUENCE</scope>
    <source>
        <strain evidence="2">MPacV-611</strain>
    </source>
</reference>
<dbReference type="InterPro" id="IPR050238">
    <property type="entry name" value="DNA_Rep/Repair_Clamp_Loader"/>
</dbReference>
<dbReference type="GO" id="GO:0006281">
    <property type="term" value="P:DNA repair"/>
    <property type="evidence" value="ECO:0007669"/>
    <property type="project" value="TreeGrafter"/>
</dbReference>
<sequence>MLLVDKYCNNNIINFHSEIENKLLKIFNSFSNLEVEKKSFVESLKKLHTKNFKYSNFQHLIIYGNDGCGKRFVINNLLREIYGKENIKINKVEYNISGYSNTKIKINIKQSKYHIIIEPNNNGFDKYLLQDIIQNYIENDMLNILKYNKLYKLIVIDKIDNLTYYAQTALRRTMEKYSDKCKFIFISTQISKIIEPLRSRCLQIRIPLLNDIQITNIILNISYLENIKISLESLKKIIKYSENNIYLVIWLLELKKNNIKIGKGWQSIIKKQVNMLLVPNNSSKDIFNKIVKFRENFYTLYITNIKFEKILHEFLLQFLKKIDNINIKNEIINLTSKIEFKGITGTRYLIHLEYYIIKIMKILSVNRQKNLI</sequence>
<evidence type="ECO:0000313" key="2">
    <source>
        <dbReference type="EMBL" id="QFG74545.1"/>
    </source>
</evidence>
<dbReference type="GO" id="GO:0006261">
    <property type="term" value="P:DNA-templated DNA replication"/>
    <property type="evidence" value="ECO:0007669"/>
    <property type="project" value="TreeGrafter"/>
</dbReference>
<dbReference type="SUPFAM" id="SSF52540">
    <property type="entry name" value="P-loop containing nucleoside triphosphate hydrolases"/>
    <property type="match status" value="1"/>
</dbReference>
<evidence type="ECO:0000256" key="1">
    <source>
        <dbReference type="ARBA" id="ARBA00022705"/>
    </source>
</evidence>
<dbReference type="Gene3D" id="3.40.50.300">
    <property type="entry name" value="P-loop containing nucleotide triphosphate hydrolases"/>
    <property type="match status" value="1"/>
</dbReference>
<dbReference type="InterPro" id="IPR027417">
    <property type="entry name" value="P-loop_NTPase"/>
</dbReference>
<keyword evidence="1" id="KW-0235">DNA replication</keyword>
<dbReference type="GO" id="GO:0003677">
    <property type="term" value="F:DNA binding"/>
    <property type="evidence" value="ECO:0007669"/>
    <property type="project" value="InterPro"/>
</dbReference>
<dbReference type="PANTHER" id="PTHR11669:SF1">
    <property type="entry name" value="REPLICATION FACTOR C SUBUNIT 3"/>
    <property type="match status" value="1"/>
</dbReference>
<dbReference type="Gene3D" id="1.20.272.10">
    <property type="match status" value="1"/>
</dbReference>
<name>A0A5J6VKB1_9VIRU</name>
<protein>
    <submittedName>
        <fullName evidence="2">DNA polymerase III, delta subunit</fullName>
    </submittedName>
</protein>
<proteinExistence type="predicted"/>
<dbReference type="InterPro" id="IPR008921">
    <property type="entry name" value="DNA_pol3_clamp-load_cplx_C"/>
</dbReference>